<organism evidence="2">
    <name type="scientific">marine sediment metagenome</name>
    <dbReference type="NCBI Taxonomy" id="412755"/>
    <lineage>
        <taxon>unclassified sequences</taxon>
        <taxon>metagenomes</taxon>
        <taxon>ecological metagenomes</taxon>
    </lineage>
</organism>
<feature type="transmembrane region" description="Helical" evidence="1">
    <location>
        <begin position="7"/>
        <end position="27"/>
    </location>
</feature>
<accession>X0TVU4</accession>
<keyword evidence="1" id="KW-1133">Transmembrane helix</keyword>
<sequence length="69" mass="7095">MKKNLSVWLKGLVGGVIGGVANGILLLNLVPEAFGEHELVVLGKVVGVTAITSMALYLKEKPLPGVKGG</sequence>
<name>X0TVU4_9ZZZZ</name>
<keyword evidence="1" id="KW-0472">Membrane</keyword>
<proteinExistence type="predicted"/>
<dbReference type="EMBL" id="BARS01016062">
    <property type="protein sequence ID" value="GAF97369.1"/>
    <property type="molecule type" value="Genomic_DNA"/>
</dbReference>
<evidence type="ECO:0000256" key="1">
    <source>
        <dbReference type="SAM" id="Phobius"/>
    </source>
</evidence>
<dbReference type="AlphaFoldDB" id="X0TVU4"/>
<gene>
    <name evidence="2" type="ORF">S01H1_26497</name>
</gene>
<evidence type="ECO:0000313" key="2">
    <source>
        <dbReference type="EMBL" id="GAF97369.1"/>
    </source>
</evidence>
<protein>
    <submittedName>
        <fullName evidence="2">Uncharacterized protein</fullName>
    </submittedName>
</protein>
<keyword evidence="1" id="KW-0812">Transmembrane</keyword>
<feature type="transmembrane region" description="Helical" evidence="1">
    <location>
        <begin position="39"/>
        <end position="58"/>
    </location>
</feature>
<reference evidence="2" key="1">
    <citation type="journal article" date="2014" name="Front. Microbiol.">
        <title>High frequency of phylogenetically diverse reductive dehalogenase-homologous genes in deep subseafloor sedimentary metagenomes.</title>
        <authorList>
            <person name="Kawai M."/>
            <person name="Futagami T."/>
            <person name="Toyoda A."/>
            <person name="Takaki Y."/>
            <person name="Nishi S."/>
            <person name="Hori S."/>
            <person name="Arai W."/>
            <person name="Tsubouchi T."/>
            <person name="Morono Y."/>
            <person name="Uchiyama I."/>
            <person name="Ito T."/>
            <person name="Fujiyama A."/>
            <person name="Inagaki F."/>
            <person name="Takami H."/>
        </authorList>
    </citation>
    <scope>NUCLEOTIDE SEQUENCE</scope>
    <source>
        <strain evidence="2">Expedition CK06-06</strain>
    </source>
</reference>
<comment type="caution">
    <text evidence="2">The sequence shown here is derived from an EMBL/GenBank/DDBJ whole genome shotgun (WGS) entry which is preliminary data.</text>
</comment>